<feature type="domain" description="Cytidyltransferase-like" evidence="12">
    <location>
        <begin position="5"/>
        <end position="164"/>
    </location>
</feature>
<dbReference type="CDD" id="cd02165">
    <property type="entry name" value="NMNAT"/>
    <property type="match status" value="1"/>
</dbReference>
<evidence type="ECO:0000256" key="2">
    <source>
        <dbReference type="ARBA" id="ARBA00005019"/>
    </source>
</evidence>
<keyword evidence="8 11" id="KW-0067">ATP-binding</keyword>
<evidence type="ECO:0000256" key="9">
    <source>
        <dbReference type="ARBA" id="ARBA00023027"/>
    </source>
</evidence>
<evidence type="ECO:0000256" key="3">
    <source>
        <dbReference type="ARBA" id="ARBA00009014"/>
    </source>
</evidence>
<comment type="pathway">
    <text evidence="2 11">Cofactor biosynthesis; NAD(+) biosynthesis; deamido-NAD(+) from nicotinate D-ribonucleotide: step 1/1.</text>
</comment>
<dbReference type="NCBIfam" id="TIGR00125">
    <property type="entry name" value="cyt_tran_rel"/>
    <property type="match status" value="1"/>
</dbReference>
<evidence type="ECO:0000256" key="7">
    <source>
        <dbReference type="ARBA" id="ARBA00022741"/>
    </source>
</evidence>
<proteinExistence type="inferred from homology"/>
<reference evidence="13 14" key="1">
    <citation type="submission" date="2016-01" db="EMBL/GenBank/DDBJ databases">
        <authorList>
            <person name="McClelland M."/>
            <person name="Jain A."/>
            <person name="Saraogi P."/>
            <person name="Mendelson R."/>
            <person name="Westerman R."/>
            <person name="SanMiguel P."/>
            <person name="Csonka L."/>
        </authorList>
    </citation>
    <scope>NUCLEOTIDE SEQUENCE [LARGE SCALE GENOMIC DNA]</scope>
    <source>
        <strain evidence="13 14">R-53146</strain>
    </source>
</reference>
<evidence type="ECO:0000256" key="1">
    <source>
        <dbReference type="ARBA" id="ARBA00002324"/>
    </source>
</evidence>
<sequence>MKVGLFFGSFNPIHIGHLIIANYIIENTDLTTIWFVVTPQNPFKNKSTLLKDHYRLEMVNLAIEKYPNFKSSSIEFTLPKPSYTIDTLVILKEKYPSYEFALLMGEDNLNTFHKWKNYDQILKYHSLFVYPRIDVIQKETAIVHPHIHKISAPIIEISSTLIRTMIKEHKNVRPMLPPEVFNYIDGSNLYK</sequence>
<dbReference type="InterPro" id="IPR014729">
    <property type="entry name" value="Rossmann-like_a/b/a_fold"/>
</dbReference>
<dbReference type="OrthoDB" id="5295945at2"/>
<dbReference type="HAMAP" id="MF_00244">
    <property type="entry name" value="NaMN_adenylyltr"/>
    <property type="match status" value="1"/>
</dbReference>
<keyword evidence="7 11" id="KW-0547">Nucleotide-binding</keyword>
<comment type="function">
    <text evidence="1 11">Catalyzes the reversible adenylation of nicotinate mononucleotide (NaMN) to nicotinic acid adenine dinucleotide (NaAD).</text>
</comment>
<protein>
    <recommendedName>
        <fullName evidence="11">Probable nicotinate-nucleotide adenylyltransferase</fullName>
        <ecNumber evidence="11">2.7.7.18</ecNumber>
    </recommendedName>
    <alternativeName>
        <fullName evidence="11">Deamido-NAD(+) diphosphorylase</fullName>
    </alternativeName>
    <alternativeName>
        <fullName evidence="11">Deamido-NAD(+) pyrophosphorylase</fullName>
    </alternativeName>
    <alternativeName>
        <fullName evidence="11">Nicotinate mononucleotide adenylyltransferase</fullName>
        <shortName evidence="11">NaMN adenylyltransferase</shortName>
    </alternativeName>
</protein>
<evidence type="ECO:0000256" key="8">
    <source>
        <dbReference type="ARBA" id="ARBA00022840"/>
    </source>
</evidence>
<evidence type="ECO:0000313" key="13">
    <source>
        <dbReference type="EMBL" id="CVK16262.1"/>
    </source>
</evidence>
<dbReference type="AlphaFoldDB" id="A0A0X3APH9"/>
<organism evidence="13 14">
    <name type="scientific">Apibacter mensalis</name>
    <dbReference type="NCBI Taxonomy" id="1586267"/>
    <lineage>
        <taxon>Bacteria</taxon>
        <taxon>Pseudomonadati</taxon>
        <taxon>Bacteroidota</taxon>
        <taxon>Flavobacteriia</taxon>
        <taxon>Flavobacteriales</taxon>
        <taxon>Weeksellaceae</taxon>
        <taxon>Apibacter</taxon>
    </lineage>
</organism>
<accession>A0A0X3APH9</accession>
<dbReference type="EC" id="2.7.7.18" evidence="11"/>
<dbReference type="STRING" id="1586267.GCA_001418685_01112"/>
<evidence type="ECO:0000313" key="14">
    <source>
        <dbReference type="Proteomes" id="UP000182761"/>
    </source>
</evidence>
<dbReference type="PANTHER" id="PTHR39321:SF3">
    <property type="entry name" value="PHOSPHOPANTETHEINE ADENYLYLTRANSFERASE"/>
    <property type="match status" value="1"/>
</dbReference>
<dbReference type="InterPro" id="IPR005248">
    <property type="entry name" value="NadD/NMNAT"/>
</dbReference>
<dbReference type="Gene3D" id="3.40.50.620">
    <property type="entry name" value="HUPs"/>
    <property type="match status" value="1"/>
</dbReference>
<dbReference type="SUPFAM" id="SSF52374">
    <property type="entry name" value="Nucleotidylyl transferase"/>
    <property type="match status" value="1"/>
</dbReference>
<dbReference type="PANTHER" id="PTHR39321">
    <property type="entry name" value="NICOTINATE-NUCLEOTIDE ADENYLYLTRANSFERASE-RELATED"/>
    <property type="match status" value="1"/>
</dbReference>
<evidence type="ECO:0000256" key="11">
    <source>
        <dbReference type="HAMAP-Rule" id="MF_00244"/>
    </source>
</evidence>
<dbReference type="RefSeq" id="WP_055425467.1">
    <property type="nucleotide sequence ID" value="NZ_FCOR01000006.1"/>
</dbReference>
<keyword evidence="4 11" id="KW-0662">Pyridine nucleotide biosynthesis</keyword>
<keyword evidence="5 11" id="KW-0808">Transferase</keyword>
<evidence type="ECO:0000259" key="12">
    <source>
        <dbReference type="Pfam" id="PF01467"/>
    </source>
</evidence>
<evidence type="ECO:0000256" key="5">
    <source>
        <dbReference type="ARBA" id="ARBA00022679"/>
    </source>
</evidence>
<dbReference type="Pfam" id="PF01467">
    <property type="entry name" value="CTP_transf_like"/>
    <property type="match status" value="1"/>
</dbReference>
<dbReference type="GO" id="GO:0004515">
    <property type="term" value="F:nicotinate-nucleotide adenylyltransferase activity"/>
    <property type="evidence" value="ECO:0007669"/>
    <property type="project" value="UniProtKB-UniRule"/>
</dbReference>
<keyword evidence="14" id="KW-1185">Reference proteome</keyword>
<dbReference type="EMBL" id="FCOR01000006">
    <property type="protein sequence ID" value="CVK16262.1"/>
    <property type="molecule type" value="Genomic_DNA"/>
</dbReference>
<evidence type="ECO:0000256" key="6">
    <source>
        <dbReference type="ARBA" id="ARBA00022695"/>
    </source>
</evidence>
<dbReference type="InterPro" id="IPR004821">
    <property type="entry name" value="Cyt_trans-like"/>
</dbReference>
<name>A0A0X3APH9_9FLAO</name>
<gene>
    <name evidence="11" type="primary">nadD</name>
    <name evidence="13" type="ORF">Ga0061079_10627</name>
</gene>
<comment type="similarity">
    <text evidence="3 11">Belongs to the NadD family.</text>
</comment>
<evidence type="ECO:0000256" key="4">
    <source>
        <dbReference type="ARBA" id="ARBA00022642"/>
    </source>
</evidence>
<evidence type="ECO:0000256" key="10">
    <source>
        <dbReference type="ARBA" id="ARBA00048721"/>
    </source>
</evidence>
<comment type="catalytic activity">
    <reaction evidence="10 11">
        <text>nicotinate beta-D-ribonucleotide + ATP + H(+) = deamido-NAD(+) + diphosphate</text>
        <dbReference type="Rhea" id="RHEA:22860"/>
        <dbReference type="ChEBI" id="CHEBI:15378"/>
        <dbReference type="ChEBI" id="CHEBI:30616"/>
        <dbReference type="ChEBI" id="CHEBI:33019"/>
        <dbReference type="ChEBI" id="CHEBI:57502"/>
        <dbReference type="ChEBI" id="CHEBI:58437"/>
        <dbReference type="EC" id="2.7.7.18"/>
    </reaction>
</comment>
<dbReference type="NCBIfam" id="TIGR00482">
    <property type="entry name" value="nicotinate (nicotinamide) nucleotide adenylyltransferase"/>
    <property type="match status" value="1"/>
</dbReference>
<dbReference type="Proteomes" id="UP000182761">
    <property type="component" value="Unassembled WGS sequence"/>
</dbReference>
<dbReference type="UniPathway" id="UPA00253">
    <property type="reaction ID" value="UER00332"/>
</dbReference>
<dbReference type="GO" id="GO:0005524">
    <property type="term" value="F:ATP binding"/>
    <property type="evidence" value="ECO:0007669"/>
    <property type="project" value="UniProtKB-KW"/>
</dbReference>
<keyword evidence="9 11" id="KW-0520">NAD</keyword>
<dbReference type="GO" id="GO:0009435">
    <property type="term" value="P:NAD+ biosynthetic process"/>
    <property type="evidence" value="ECO:0007669"/>
    <property type="project" value="UniProtKB-UniRule"/>
</dbReference>
<keyword evidence="6 11" id="KW-0548">Nucleotidyltransferase</keyword>